<organism evidence="3 4">
    <name type="scientific">Pedobacter montanisoli</name>
    <dbReference type="NCBI Taxonomy" id="2923277"/>
    <lineage>
        <taxon>Bacteria</taxon>
        <taxon>Pseudomonadati</taxon>
        <taxon>Bacteroidota</taxon>
        <taxon>Sphingobacteriia</taxon>
        <taxon>Sphingobacteriales</taxon>
        <taxon>Sphingobacteriaceae</taxon>
        <taxon>Pedobacter</taxon>
    </lineage>
</organism>
<dbReference type="InterPro" id="IPR003594">
    <property type="entry name" value="HATPase_dom"/>
</dbReference>
<keyword evidence="3" id="KW-0067">ATP-binding</keyword>
<dbReference type="InterPro" id="IPR036890">
    <property type="entry name" value="HATPase_C_sf"/>
</dbReference>
<dbReference type="Pfam" id="PF02518">
    <property type="entry name" value="HATPase_c"/>
    <property type="match status" value="1"/>
</dbReference>
<evidence type="ECO:0000256" key="1">
    <source>
        <dbReference type="SAM" id="MobiDB-lite"/>
    </source>
</evidence>
<proteinExistence type="predicted"/>
<feature type="region of interest" description="Disordered" evidence="1">
    <location>
        <begin position="658"/>
        <end position="686"/>
    </location>
</feature>
<comment type="caution">
    <text evidence="3">The sequence shown here is derived from an EMBL/GenBank/DDBJ whole genome shotgun (WGS) entry which is preliminary data.</text>
</comment>
<sequence>MAKYQRIKGGEKNERTGVPFSRIELEKVYDLYIEINGKGIHENNPKIHRLAKDLGRTVRSVENQLLGFRIVDTGTTGRANYNRLIKDIWDDKRKATESSIPVKFSDKKEDTQYDFKFKISSQLKNIIGKELITDDYIAIFELVKNSYDAHAKKVKVIFEEDKIIIQDDGKGMDIDDIHNKWLFVAYSAKKEGIEDKEFEDKTDNSYRDKLIPKRSFAGAKGIGRFSADRLGARLNLITRKITETSPYWNLTFNWDDFEQDAEDEFVNIEVDHSSSENTSYENFDHGLILEITNLRSIWPREKLLNLKWSLEKLINPFSNLDNQDNDKTFQIEIISEEQKPLDNQIKKQNDFSLRDLVNGLVSNFIFETLNIKTTQIQTGVEDNKIITTLYDRGNLIYKIEEENPYYYVPESSRIQLFYLNRSAKNNFTRLMGIEAVNFGSVFLFNNGFRVFPMGEPGDDPFGIDKRKAQGHARFLGTRELIGSIEVWGQSEHFQETSSRDGGLIETPGTQQLFDFFLDTLKKLEKYVQPILWQIKKRTGNENEEIDLNAKADIIDFVANLAGNKTIKLLEYSKEFLNILENKTTDTPPEVFSNLKKIATELNDETFINEIDESELEYVRIKREKEEEIRKRLEAERLAQEEREKRLLAEKKLKEEGDKRKEEEYKRLKAEEEAREERAKRTAEEQRRRQRESQVRFLESISSLDVEDVLNLNHQIGIDSNAIEQHIVNFKRKLDNGKVISNDDIQLFLDKITFANKKILAVTKFSTRQNFMAAARIIEDDLISFLKNYLLNIYKFHLGKDLDLKVVDEINNPFRISFKPIEITIIVDNLISNSKRKNAKSVIFTFRLNSEKDLEVCYTDDGDGLDKELENSELIFEKGITTTRGSGLGLFHVRKIMNELKGSVTLDKAYQPENTGIQFILTFPK</sequence>
<feature type="domain" description="Histidine kinase/HSP90-like ATPase" evidence="2">
    <location>
        <begin position="817"/>
        <end position="924"/>
    </location>
</feature>
<evidence type="ECO:0000313" key="3">
    <source>
        <dbReference type="EMBL" id="MCJ0741843.1"/>
    </source>
</evidence>
<dbReference type="Pfam" id="PF13589">
    <property type="entry name" value="HATPase_c_3"/>
    <property type="match status" value="1"/>
</dbReference>
<dbReference type="Proteomes" id="UP001165460">
    <property type="component" value="Unassembled WGS sequence"/>
</dbReference>
<dbReference type="CDD" id="cd22249">
    <property type="entry name" value="UDM1_RNF168_RNF169-like"/>
    <property type="match status" value="1"/>
</dbReference>
<evidence type="ECO:0000259" key="2">
    <source>
        <dbReference type="SMART" id="SM00387"/>
    </source>
</evidence>
<dbReference type="SMART" id="SM00387">
    <property type="entry name" value="HATPase_c"/>
    <property type="match status" value="1"/>
</dbReference>
<evidence type="ECO:0000313" key="4">
    <source>
        <dbReference type="Proteomes" id="UP001165460"/>
    </source>
</evidence>
<accession>A0ABS9ZTK4</accession>
<dbReference type="RefSeq" id="WP_243359367.1">
    <property type="nucleotide sequence ID" value="NZ_JALGBH010000001.1"/>
</dbReference>
<keyword evidence="3" id="KW-0547">Nucleotide-binding</keyword>
<reference evidence="3" key="1">
    <citation type="submission" date="2022-03" db="EMBL/GenBank/DDBJ databases">
        <authorList>
            <person name="Woo C.Y."/>
        </authorList>
    </citation>
    <scope>NUCLEOTIDE SEQUENCE</scope>
    <source>
        <strain evidence="3">CYS-01</strain>
    </source>
</reference>
<name>A0ABS9ZTK4_9SPHI</name>
<keyword evidence="4" id="KW-1185">Reference proteome</keyword>
<dbReference type="GO" id="GO:0005524">
    <property type="term" value="F:ATP binding"/>
    <property type="evidence" value="ECO:0007669"/>
    <property type="project" value="UniProtKB-KW"/>
</dbReference>
<dbReference type="EMBL" id="JALGBH010000001">
    <property type="protein sequence ID" value="MCJ0741843.1"/>
    <property type="molecule type" value="Genomic_DNA"/>
</dbReference>
<gene>
    <name evidence="3" type="ORF">MMF97_03895</name>
</gene>
<dbReference type="SUPFAM" id="SSF55874">
    <property type="entry name" value="ATPase domain of HSP90 chaperone/DNA topoisomerase II/histidine kinase"/>
    <property type="match status" value="2"/>
</dbReference>
<dbReference type="Gene3D" id="3.30.565.10">
    <property type="entry name" value="Histidine kinase-like ATPase, C-terminal domain"/>
    <property type="match status" value="2"/>
</dbReference>
<protein>
    <submittedName>
        <fullName evidence="3">ATP-binding protein</fullName>
    </submittedName>
</protein>